<reference evidence="11 12" key="1">
    <citation type="journal article" date="2019" name="Nat. Microbiol.">
        <title>Mediterranean grassland soil C-N compound turnover is dependent on rainfall and depth, and is mediated by genomically divergent microorganisms.</title>
        <authorList>
            <person name="Diamond S."/>
            <person name="Andeer P.F."/>
            <person name="Li Z."/>
            <person name="Crits-Christoph A."/>
            <person name="Burstein D."/>
            <person name="Anantharaman K."/>
            <person name="Lane K.R."/>
            <person name="Thomas B.C."/>
            <person name="Pan C."/>
            <person name="Northen T.R."/>
            <person name="Banfield J.F."/>
        </authorList>
    </citation>
    <scope>NUCLEOTIDE SEQUENCE [LARGE SCALE GENOMIC DNA]</scope>
    <source>
        <strain evidence="11">WS_3</strain>
    </source>
</reference>
<dbReference type="EC" id="2.7.13.3" evidence="2"/>
<dbReference type="EMBL" id="VBOT01000110">
    <property type="protein sequence ID" value="TMQ49954.1"/>
    <property type="molecule type" value="Genomic_DNA"/>
</dbReference>
<dbReference type="CDD" id="cd00082">
    <property type="entry name" value="HisKA"/>
    <property type="match status" value="1"/>
</dbReference>
<dbReference type="SMART" id="SM00388">
    <property type="entry name" value="HisKA"/>
    <property type="match status" value="1"/>
</dbReference>
<dbReference type="InterPro" id="IPR050736">
    <property type="entry name" value="Sensor_HK_Regulatory"/>
</dbReference>
<organism evidence="11 12">
    <name type="scientific">Eiseniibacteriota bacterium</name>
    <dbReference type="NCBI Taxonomy" id="2212470"/>
    <lineage>
        <taxon>Bacteria</taxon>
        <taxon>Candidatus Eiseniibacteriota</taxon>
    </lineage>
</organism>
<dbReference type="SMART" id="SM00065">
    <property type="entry name" value="GAF"/>
    <property type="match status" value="2"/>
</dbReference>
<name>A0A538SF15_UNCEI</name>
<accession>A0A538SF15</accession>
<feature type="region of interest" description="Disordered" evidence="8">
    <location>
        <begin position="854"/>
        <end position="875"/>
    </location>
</feature>
<dbReference type="InterPro" id="IPR036097">
    <property type="entry name" value="HisK_dim/P_sf"/>
</dbReference>
<dbReference type="SUPFAM" id="SSF47384">
    <property type="entry name" value="Homodimeric domain of signal transducing histidine kinase"/>
    <property type="match status" value="1"/>
</dbReference>
<keyword evidence="7" id="KW-0472">Membrane</keyword>
<dbReference type="InterPro" id="IPR003607">
    <property type="entry name" value="HD/PDEase_dom"/>
</dbReference>
<dbReference type="InterPro" id="IPR037522">
    <property type="entry name" value="HD_GYP_dom"/>
</dbReference>
<evidence type="ECO:0000256" key="4">
    <source>
        <dbReference type="ARBA" id="ARBA00022679"/>
    </source>
</evidence>
<dbReference type="Gene3D" id="1.10.3210.10">
    <property type="entry name" value="Hypothetical protein af1432"/>
    <property type="match status" value="1"/>
</dbReference>
<feature type="compositionally biased region" description="Basic and acidic residues" evidence="8">
    <location>
        <begin position="13"/>
        <end position="34"/>
    </location>
</feature>
<dbReference type="AlphaFoldDB" id="A0A538SF15"/>
<dbReference type="InterPro" id="IPR003594">
    <property type="entry name" value="HATPase_dom"/>
</dbReference>
<dbReference type="PANTHER" id="PTHR43711">
    <property type="entry name" value="TWO-COMPONENT HISTIDINE KINASE"/>
    <property type="match status" value="1"/>
</dbReference>
<dbReference type="PRINTS" id="PR00344">
    <property type="entry name" value="BCTRLSENSOR"/>
</dbReference>
<dbReference type="Pfam" id="PF00512">
    <property type="entry name" value="HisKA"/>
    <property type="match status" value="1"/>
</dbReference>
<feature type="domain" description="HD-GYP" evidence="10">
    <location>
        <begin position="669"/>
        <end position="863"/>
    </location>
</feature>
<keyword evidence="5" id="KW-0418">Kinase</keyword>
<dbReference type="CDD" id="cd00077">
    <property type="entry name" value="HDc"/>
    <property type="match status" value="1"/>
</dbReference>
<evidence type="ECO:0000256" key="2">
    <source>
        <dbReference type="ARBA" id="ARBA00012438"/>
    </source>
</evidence>
<dbReference type="PROSITE" id="PS51832">
    <property type="entry name" value="HD_GYP"/>
    <property type="match status" value="1"/>
</dbReference>
<evidence type="ECO:0000313" key="11">
    <source>
        <dbReference type="EMBL" id="TMQ49954.1"/>
    </source>
</evidence>
<dbReference type="InterPro" id="IPR029016">
    <property type="entry name" value="GAF-like_dom_sf"/>
</dbReference>
<evidence type="ECO:0000313" key="12">
    <source>
        <dbReference type="Proteomes" id="UP000320184"/>
    </source>
</evidence>
<dbReference type="Gene3D" id="1.10.287.130">
    <property type="match status" value="1"/>
</dbReference>
<keyword evidence="4" id="KW-0808">Transferase</keyword>
<dbReference type="InterPro" id="IPR005467">
    <property type="entry name" value="His_kinase_dom"/>
</dbReference>
<dbReference type="SUPFAM" id="SSF109604">
    <property type="entry name" value="HD-domain/PDEase-like"/>
    <property type="match status" value="1"/>
</dbReference>
<evidence type="ECO:0000256" key="6">
    <source>
        <dbReference type="ARBA" id="ARBA00023012"/>
    </source>
</evidence>
<evidence type="ECO:0000259" key="9">
    <source>
        <dbReference type="PROSITE" id="PS50109"/>
    </source>
</evidence>
<dbReference type="Gene3D" id="3.30.565.10">
    <property type="entry name" value="Histidine kinase-like ATPase, C-terminal domain"/>
    <property type="match status" value="1"/>
</dbReference>
<evidence type="ECO:0000256" key="5">
    <source>
        <dbReference type="ARBA" id="ARBA00022777"/>
    </source>
</evidence>
<feature type="domain" description="Histidine kinase" evidence="9">
    <location>
        <begin position="289"/>
        <end position="509"/>
    </location>
</feature>
<evidence type="ECO:0000256" key="1">
    <source>
        <dbReference type="ARBA" id="ARBA00000085"/>
    </source>
</evidence>
<sequence length="875" mass="97261">MKRRPDGPSAAEMKLRSEVDRLRRDLSKEKKKQPEPATPASVPESPPASEVEALRRQVAELTSAKQRLGQLYFRQLAENRRRAHKLHQVLEDICGINSEFDLEALLGRLAQTLSASLEFRVVLIRLREPGTNRLKARAFAGLEGPERERLEAEDVLVEDFLSWLRDDFKVSRSYFISHSHAFNQSLPAGYAPDLGPREDWEWHRDDVLLVPLFSRNRELVAYFSVDDPADRLVPSREVIEQLEIFGNHAVVAIENAHLYRKLESYTHELETAGQHIHEMHALKSNFVSTVSHELRTPLTAIRAYIDTLMAAPEGEITHGRLQHFLGVINEESQRLARLIESVLDLNRFDSGSVRLARQPMDLAELLEDTARILDPVAQVGQVALKVVRDCADTVVDANRDQMRQLALHLGSNAVKFTPPGGTVTLRLRGDEKEVAMQVEDTGIGIPEDALEKVFERFYQVDSSLVRRYGGTGLGLAICKSIVEWHGGRISAESAPGRGSRFTAALPRRSLPRVVVRQGPKVRTASEDILKMAIEMVAEVMDARVVSMMVPEPDGDLVIQAAVGLEASVVRETRLRPGAAVAGWVAENRRPVCVSGAEEHPEVTGSGAARYQSRSFLSVPLESERGLLGVLNVTDPISQKPFDADDCYLLLQLAERVATAWEQALDMEQSQAGAEDAAQSLRQVLRHLERGKRSAPDRVRLARALARQLGLKESAVGLISFAASVHDIGMRKLGEQVNDGGGTLSFEDRVAMERHPELSAELLRPLETVGVVRDVVLSHHEWWDGSGYPRGLSGEQIPTGGRVLAVVDAYESMTVGRAHRAAKSREEALGELRRLKGRQFDPRVVDAFESALAEIERENLSPPARDREAETTDARR</sequence>
<dbReference type="Pfam" id="PF02518">
    <property type="entry name" value="HATPase_c"/>
    <property type="match status" value="1"/>
</dbReference>
<dbReference type="FunFam" id="3.30.565.10:FF:000006">
    <property type="entry name" value="Sensor histidine kinase WalK"/>
    <property type="match status" value="1"/>
</dbReference>
<dbReference type="InterPro" id="IPR003661">
    <property type="entry name" value="HisK_dim/P_dom"/>
</dbReference>
<dbReference type="PANTHER" id="PTHR43711:SF1">
    <property type="entry name" value="HISTIDINE KINASE 1"/>
    <property type="match status" value="1"/>
</dbReference>
<dbReference type="CDD" id="cd16922">
    <property type="entry name" value="HATPase_EvgS-ArcB-TorS-like"/>
    <property type="match status" value="1"/>
</dbReference>
<feature type="region of interest" description="Disordered" evidence="8">
    <location>
        <begin position="1"/>
        <end position="49"/>
    </location>
</feature>
<dbReference type="Pfam" id="PF01590">
    <property type="entry name" value="GAF"/>
    <property type="match status" value="1"/>
</dbReference>
<protein>
    <recommendedName>
        <fullName evidence="2">histidine kinase</fullName>
        <ecNumber evidence="2">2.7.13.3</ecNumber>
    </recommendedName>
</protein>
<evidence type="ECO:0000256" key="3">
    <source>
        <dbReference type="ARBA" id="ARBA00022553"/>
    </source>
</evidence>
<feature type="compositionally biased region" description="Low complexity" evidence="8">
    <location>
        <begin position="38"/>
        <end position="49"/>
    </location>
</feature>
<dbReference type="SUPFAM" id="SSF55781">
    <property type="entry name" value="GAF domain-like"/>
    <property type="match status" value="2"/>
</dbReference>
<evidence type="ECO:0000256" key="8">
    <source>
        <dbReference type="SAM" id="MobiDB-lite"/>
    </source>
</evidence>
<dbReference type="SUPFAM" id="SSF55874">
    <property type="entry name" value="ATPase domain of HSP90 chaperone/DNA topoisomerase II/histidine kinase"/>
    <property type="match status" value="1"/>
</dbReference>
<comment type="catalytic activity">
    <reaction evidence="1">
        <text>ATP + protein L-histidine = ADP + protein N-phospho-L-histidine.</text>
        <dbReference type="EC" id="2.7.13.3"/>
    </reaction>
</comment>
<dbReference type="InterPro" id="IPR003018">
    <property type="entry name" value="GAF"/>
</dbReference>
<evidence type="ECO:0000256" key="7">
    <source>
        <dbReference type="ARBA" id="ARBA00023136"/>
    </source>
</evidence>
<dbReference type="Pfam" id="PF13487">
    <property type="entry name" value="HD_5"/>
    <property type="match status" value="1"/>
</dbReference>
<proteinExistence type="predicted"/>
<dbReference type="GO" id="GO:0000155">
    <property type="term" value="F:phosphorelay sensor kinase activity"/>
    <property type="evidence" value="ECO:0007669"/>
    <property type="project" value="InterPro"/>
</dbReference>
<dbReference type="Gene3D" id="3.30.450.40">
    <property type="match status" value="2"/>
</dbReference>
<dbReference type="InterPro" id="IPR036890">
    <property type="entry name" value="HATPase_C_sf"/>
</dbReference>
<keyword evidence="3" id="KW-0597">Phosphoprotein</keyword>
<gene>
    <name evidence="11" type="ORF">E6K73_08900</name>
</gene>
<evidence type="ECO:0000259" key="10">
    <source>
        <dbReference type="PROSITE" id="PS51832"/>
    </source>
</evidence>
<keyword evidence="6" id="KW-0902">Two-component regulatory system</keyword>
<dbReference type="Proteomes" id="UP000320184">
    <property type="component" value="Unassembled WGS sequence"/>
</dbReference>
<dbReference type="SMART" id="SM00387">
    <property type="entry name" value="HATPase_c"/>
    <property type="match status" value="1"/>
</dbReference>
<dbReference type="InterPro" id="IPR004358">
    <property type="entry name" value="Sig_transdc_His_kin-like_C"/>
</dbReference>
<comment type="caution">
    <text evidence="11">The sequence shown here is derived from an EMBL/GenBank/DDBJ whole genome shotgun (WGS) entry which is preliminary data.</text>
</comment>
<dbReference type="PROSITE" id="PS50109">
    <property type="entry name" value="HIS_KIN"/>
    <property type="match status" value="1"/>
</dbReference>
<dbReference type="FunFam" id="1.10.287.130:FF:000001">
    <property type="entry name" value="Two-component sensor histidine kinase"/>
    <property type="match status" value="1"/>
</dbReference>